<dbReference type="Proteomes" id="UP001183777">
    <property type="component" value="Unassembled WGS sequence"/>
</dbReference>
<accession>A0ABU2RR70</accession>
<dbReference type="PANTHER" id="PTHR12993">
    <property type="entry name" value="N-ACETYLGLUCOSAMINYL-PHOSPHATIDYLINOSITOL DE-N-ACETYLASE-RELATED"/>
    <property type="match status" value="1"/>
</dbReference>
<protein>
    <submittedName>
        <fullName evidence="2">PIG-L family deacetylase</fullName>
    </submittedName>
</protein>
<comment type="caution">
    <text evidence="2">The sequence shown here is derived from an EMBL/GenBank/DDBJ whole genome shotgun (WGS) entry which is preliminary data.</text>
</comment>
<dbReference type="InterPro" id="IPR024078">
    <property type="entry name" value="LmbE-like_dom_sf"/>
</dbReference>
<keyword evidence="1" id="KW-0862">Zinc</keyword>
<sequence length="666" mass="72118">MNSPVQPPPQASVVQILAHPDDDLYFVNPDLQRAVEARHPIASVYLTAAEADGRNIDTRDQTRGTVPPDYSGYMAARQNGLRAAYAVMATGERDSPWSRDVVEFSAGVLAERSTLLAAPHIQLYFLGVRMVDTAHGFSPDVPPSRLATLWSGRSPVAPTLVAEDSPLQQVQELSSESVLLCLVEMMRYFRPTVVWTMDPDPQHTAWDKAKGPSSSDHQDHTATAQFALEAVDRYQRTGGVPPLVEHYRGYANKLWPSNLTETAYAEKKRLIDVYGGADGHPCTHRHCGDRQLGDGADIRRYGWSTASRYAPGTGWLRLQPDGRLAAYAVMGGRVAVWTESVPGGPEWVGPLFLQGAGLLPALTVAPDRRGSVHLVGLRRTSGPGGTADVEVVRAWLRGEEASPWEAVGNPQGYTGDWQRCREVGVPAAVTDPAGRLHVFVRNFGFGLSARRETDEGWSDWEDLGGAGLQDAPSAVLTSTGRIEVYAPTRQGVSRWKQDAVYGPFSHDSGLLVPTQDTWRPGGGITPLQTGRARMSLFYREEESGEIREHRQRPGPGGWPAEAENLGGAGGTGPVAALRRLGEGHDAIVLARRNAAGGVGVAVLANDRRRGVPLWEESHFLTVGAPSLAADRQGRVVAAVVGIDGQLRVRRQSEPFAESGFADWTTV</sequence>
<gene>
    <name evidence="2" type="ORF">RM649_27285</name>
</gene>
<evidence type="ECO:0000313" key="3">
    <source>
        <dbReference type="Proteomes" id="UP001183777"/>
    </source>
</evidence>
<name>A0ABU2RR70_9ACTN</name>
<dbReference type="PANTHER" id="PTHR12993:SF26">
    <property type="entry name" value="1D-MYO-INOSITOL 2-ACETAMIDO-2-DEOXY-ALPHA-D-GLUCOPYRANOSIDE DEACETYLASE"/>
    <property type="match status" value="1"/>
</dbReference>
<proteinExistence type="predicted"/>
<dbReference type="RefSeq" id="WP_200693092.1">
    <property type="nucleotide sequence ID" value="NZ_JAVREX010000014.1"/>
</dbReference>
<organism evidence="2 3">
    <name type="scientific">Streptomyces salyersiae</name>
    <dbReference type="NCBI Taxonomy" id="3075530"/>
    <lineage>
        <taxon>Bacteria</taxon>
        <taxon>Bacillati</taxon>
        <taxon>Actinomycetota</taxon>
        <taxon>Actinomycetes</taxon>
        <taxon>Kitasatosporales</taxon>
        <taxon>Streptomycetaceae</taxon>
        <taxon>Streptomyces</taxon>
    </lineage>
</organism>
<dbReference type="EMBL" id="JAVREX010000014">
    <property type="protein sequence ID" value="MDT0431333.1"/>
    <property type="molecule type" value="Genomic_DNA"/>
</dbReference>
<dbReference type="Pfam" id="PF02585">
    <property type="entry name" value="PIG-L"/>
    <property type="match status" value="1"/>
</dbReference>
<dbReference type="Gene3D" id="3.40.50.10320">
    <property type="entry name" value="LmbE-like"/>
    <property type="match status" value="1"/>
</dbReference>
<dbReference type="SUPFAM" id="SSF89372">
    <property type="entry name" value="Fucose-specific lectin"/>
    <property type="match status" value="1"/>
</dbReference>
<reference evidence="3" key="1">
    <citation type="submission" date="2023-07" db="EMBL/GenBank/DDBJ databases">
        <title>30 novel species of actinomycetes from the DSMZ collection.</title>
        <authorList>
            <person name="Nouioui I."/>
        </authorList>
    </citation>
    <scope>NUCLEOTIDE SEQUENCE [LARGE SCALE GENOMIC DNA]</scope>
    <source>
        <strain evidence="3">DSM 41770</strain>
    </source>
</reference>
<dbReference type="SUPFAM" id="SSF102588">
    <property type="entry name" value="LmbE-like"/>
    <property type="match status" value="1"/>
</dbReference>
<evidence type="ECO:0000313" key="2">
    <source>
        <dbReference type="EMBL" id="MDT0431333.1"/>
    </source>
</evidence>
<dbReference type="InterPro" id="IPR003737">
    <property type="entry name" value="GlcNAc_PI_deacetylase-related"/>
</dbReference>
<evidence type="ECO:0000256" key="1">
    <source>
        <dbReference type="ARBA" id="ARBA00022833"/>
    </source>
</evidence>
<keyword evidence="3" id="KW-1185">Reference proteome</keyword>